<sequence>MMEKLNIHFAAFDFIVNEHNYTFLELNANGQWQWLEEELNLGISDKIMEYLTGENKYAEK</sequence>
<dbReference type="RefSeq" id="WP_077113801.1">
    <property type="nucleotide sequence ID" value="NZ_JAFBFH010000077.1"/>
</dbReference>
<proteinExistence type="predicted"/>
<evidence type="ECO:0000313" key="2">
    <source>
        <dbReference type="Proteomes" id="UP000823485"/>
    </source>
</evidence>
<keyword evidence="2" id="KW-1185">Reference proteome</keyword>
<gene>
    <name evidence="1" type="ORF">JOC94_004759</name>
</gene>
<name>A0ABS2RFV2_9BACI</name>
<dbReference type="SUPFAM" id="SSF56059">
    <property type="entry name" value="Glutathione synthetase ATP-binding domain-like"/>
    <property type="match status" value="1"/>
</dbReference>
<dbReference type="Gene3D" id="3.30.470.20">
    <property type="entry name" value="ATP-grasp fold, B domain"/>
    <property type="match status" value="1"/>
</dbReference>
<protein>
    <submittedName>
        <fullName evidence="1">Glutathione synthase/RimK-type ligase-like ATP-grasp enzyme</fullName>
    </submittedName>
</protein>
<reference evidence="1 2" key="1">
    <citation type="submission" date="2021-01" db="EMBL/GenBank/DDBJ databases">
        <title>Genomic Encyclopedia of Type Strains, Phase IV (KMG-IV): sequencing the most valuable type-strain genomes for metagenomic binning, comparative biology and taxonomic classification.</title>
        <authorList>
            <person name="Goeker M."/>
        </authorList>
    </citation>
    <scope>NUCLEOTIDE SEQUENCE [LARGE SCALE GENOMIC DNA]</scope>
    <source>
        <strain evidence="1 2">DSM 105453</strain>
    </source>
</reference>
<accession>A0ABS2RFV2</accession>
<dbReference type="Proteomes" id="UP000823485">
    <property type="component" value="Unassembled WGS sequence"/>
</dbReference>
<organism evidence="1 2">
    <name type="scientific">Siminovitchia thermophila</name>
    <dbReference type="NCBI Taxonomy" id="1245522"/>
    <lineage>
        <taxon>Bacteria</taxon>
        <taxon>Bacillati</taxon>
        <taxon>Bacillota</taxon>
        <taxon>Bacilli</taxon>
        <taxon>Bacillales</taxon>
        <taxon>Bacillaceae</taxon>
        <taxon>Siminovitchia</taxon>
    </lineage>
</organism>
<dbReference type="EMBL" id="JAFBFH010000077">
    <property type="protein sequence ID" value="MBM7717718.1"/>
    <property type="molecule type" value="Genomic_DNA"/>
</dbReference>
<evidence type="ECO:0000313" key="1">
    <source>
        <dbReference type="EMBL" id="MBM7717718.1"/>
    </source>
</evidence>
<comment type="caution">
    <text evidence="1">The sequence shown here is derived from an EMBL/GenBank/DDBJ whole genome shotgun (WGS) entry which is preliminary data.</text>
</comment>